<feature type="compositionally biased region" description="Basic and acidic residues" evidence="1">
    <location>
        <begin position="157"/>
        <end position="190"/>
    </location>
</feature>
<feature type="compositionally biased region" description="Basic and acidic residues" evidence="1">
    <location>
        <begin position="57"/>
        <end position="73"/>
    </location>
</feature>
<dbReference type="Proteomes" id="UP000250043">
    <property type="component" value="Unassembled WGS sequence"/>
</dbReference>
<feature type="region of interest" description="Disordered" evidence="1">
    <location>
        <begin position="558"/>
        <end position="621"/>
    </location>
</feature>
<feature type="compositionally biased region" description="Polar residues" evidence="1">
    <location>
        <begin position="28"/>
        <end position="48"/>
    </location>
</feature>
<feature type="compositionally biased region" description="Basic and acidic residues" evidence="1">
    <location>
        <begin position="198"/>
        <end position="213"/>
    </location>
</feature>
<evidence type="ECO:0000313" key="3">
    <source>
        <dbReference type="Proteomes" id="UP000250043"/>
    </source>
</evidence>
<feature type="region of interest" description="Disordered" evidence="1">
    <location>
        <begin position="732"/>
        <end position="756"/>
    </location>
</feature>
<feature type="compositionally biased region" description="Low complexity" evidence="1">
    <location>
        <begin position="226"/>
        <end position="239"/>
    </location>
</feature>
<feature type="region of interest" description="Disordered" evidence="1">
    <location>
        <begin position="421"/>
        <end position="510"/>
    </location>
</feature>
<feature type="compositionally biased region" description="Low complexity" evidence="1">
    <location>
        <begin position="426"/>
        <end position="438"/>
    </location>
</feature>
<proteinExistence type="predicted"/>
<dbReference type="EMBL" id="KV722505">
    <property type="protein sequence ID" value="OCH86942.1"/>
    <property type="molecule type" value="Genomic_DNA"/>
</dbReference>
<keyword evidence="3" id="KW-1185">Reference proteome</keyword>
<dbReference type="GO" id="GO:0006357">
    <property type="term" value="P:regulation of transcription by RNA polymerase II"/>
    <property type="evidence" value="ECO:0007669"/>
    <property type="project" value="TreeGrafter"/>
</dbReference>
<feature type="compositionally biased region" description="Low complexity" evidence="1">
    <location>
        <begin position="475"/>
        <end position="503"/>
    </location>
</feature>
<dbReference type="PANTHER" id="PTHR38406:SF1">
    <property type="entry name" value="TRANSCRIPTIONAL REPRESSOR OPI1"/>
    <property type="match status" value="1"/>
</dbReference>
<accession>A0A8E2ARR3</accession>
<dbReference type="GO" id="GO:0008654">
    <property type="term" value="P:phospholipid biosynthetic process"/>
    <property type="evidence" value="ECO:0007669"/>
    <property type="project" value="TreeGrafter"/>
</dbReference>
<feature type="compositionally biased region" description="Low complexity" evidence="1">
    <location>
        <begin position="579"/>
        <end position="594"/>
    </location>
</feature>
<evidence type="ECO:0000313" key="2">
    <source>
        <dbReference type="EMBL" id="OCH86942.1"/>
    </source>
</evidence>
<dbReference type="InterPro" id="IPR013927">
    <property type="entry name" value="TF_Opi1_Ccg-8"/>
</dbReference>
<feature type="compositionally biased region" description="Basic and acidic residues" evidence="1">
    <location>
        <begin position="739"/>
        <end position="756"/>
    </location>
</feature>
<dbReference type="GO" id="GO:0030968">
    <property type="term" value="P:endoplasmic reticulum unfolded protein response"/>
    <property type="evidence" value="ECO:0007669"/>
    <property type="project" value="TreeGrafter"/>
</dbReference>
<feature type="region of interest" description="Disordered" evidence="1">
    <location>
        <begin position="157"/>
        <end position="247"/>
    </location>
</feature>
<dbReference type="OrthoDB" id="2441642at2759"/>
<dbReference type="PANTHER" id="PTHR38406">
    <property type="entry name" value="TRANSCRIPTIONAL REPRESSOR OPI1"/>
    <property type="match status" value="1"/>
</dbReference>
<dbReference type="GO" id="GO:0005634">
    <property type="term" value="C:nucleus"/>
    <property type="evidence" value="ECO:0007669"/>
    <property type="project" value="TreeGrafter"/>
</dbReference>
<dbReference type="Pfam" id="PF08618">
    <property type="entry name" value="Opi1"/>
    <property type="match status" value="1"/>
</dbReference>
<dbReference type="GO" id="GO:0005783">
    <property type="term" value="C:endoplasmic reticulum"/>
    <property type="evidence" value="ECO:0007669"/>
    <property type="project" value="TreeGrafter"/>
</dbReference>
<feature type="region of interest" description="Disordered" evidence="1">
    <location>
        <begin position="19"/>
        <end position="88"/>
    </location>
</feature>
<protein>
    <submittedName>
        <fullName evidence="2">Opi1-domain-containing protein</fullName>
    </submittedName>
</protein>
<name>A0A8E2ARR3_9APHY</name>
<sequence>MALTDEDESVRIAVRALGDMRNSARAPASTSFQPTPALSVTSGATSPSLPSPSLMGEDERRSGNAYEGKHEDAEGAGSPRRQTEDSDFVSRVSNIPIVNSAIRVYEQSKASSRVVKYGAEMMESSVKSISRPVIERLPVNQLDEFACRQLDRLETYTRRASSQERGRGRSRSRDNERDASRGRRDSRDVSMSRSGSRARSEHEWLEGEQERWGDGLSASSIQATQSRTPTPRSRPFPSFGQPPYTIARAPDPYPSHRLPGLSIQTLPSGAAVTATADAESHAAGNAESQQVAQRSRWQAMLLEAGGISAAVSDESMRRLRYCLQWLQYATSHIDAQILVLRNFIASLQTHPSSSSSNSSGTHISAHHLRTLNAAKRDVVDTLRQVVDVVSRYAGGALPEPARSRVRSFILCLPRRWAQAAGVDAMSSTSPTTPSTDPSSEGRMVGGADRGEGRRGSAGFAPYNYGPGEPGPPLHSRPASRTASRATSPSSRRAQSRQGSGSASTVPPTADAAGQAAQKILTLATESLDMLRGVTTIFKESLDRADAWVERLRIVGLQRGQNPDDPHAGQADPLLSYRDTLPPLQSPHQLSPTSSAPRSPVLPFAPMPPGTMTPMSHNSSASGYNTPYDNHFLSRNASVASGLSTFGYSDGPPSTGSAPVSLDSLSLSASSSAASSLVNSRLITPRSSLMSLTSDGELIGGGFGRGEKRVQRDGDDEDKAAVAAVALAGLAGSTNKNKRVRQEQWGRDDSRMDVDER</sequence>
<evidence type="ECO:0000256" key="1">
    <source>
        <dbReference type="SAM" id="MobiDB-lite"/>
    </source>
</evidence>
<organism evidence="2 3">
    <name type="scientific">Obba rivulosa</name>
    <dbReference type="NCBI Taxonomy" id="1052685"/>
    <lineage>
        <taxon>Eukaryota</taxon>
        <taxon>Fungi</taxon>
        <taxon>Dikarya</taxon>
        <taxon>Basidiomycota</taxon>
        <taxon>Agaricomycotina</taxon>
        <taxon>Agaricomycetes</taxon>
        <taxon>Polyporales</taxon>
        <taxon>Gelatoporiaceae</taxon>
        <taxon>Obba</taxon>
    </lineage>
</organism>
<gene>
    <name evidence="2" type="ORF">OBBRIDRAFT_820838</name>
</gene>
<dbReference type="AlphaFoldDB" id="A0A8E2ARR3"/>
<dbReference type="GO" id="GO:0003714">
    <property type="term" value="F:transcription corepressor activity"/>
    <property type="evidence" value="ECO:0007669"/>
    <property type="project" value="InterPro"/>
</dbReference>
<reference evidence="2 3" key="1">
    <citation type="submission" date="2016-07" db="EMBL/GenBank/DDBJ databases">
        <title>Draft genome of the white-rot fungus Obba rivulosa 3A-2.</title>
        <authorList>
            <consortium name="DOE Joint Genome Institute"/>
            <person name="Miettinen O."/>
            <person name="Riley R."/>
            <person name="Acob R."/>
            <person name="Barry K."/>
            <person name="Cullen D."/>
            <person name="De Vries R."/>
            <person name="Hainaut M."/>
            <person name="Hatakka A."/>
            <person name="Henrissat B."/>
            <person name="Hilden K."/>
            <person name="Kuo R."/>
            <person name="Labutti K."/>
            <person name="Lipzen A."/>
            <person name="Makela M.R."/>
            <person name="Sandor L."/>
            <person name="Spatafora J.W."/>
            <person name="Grigoriev I.V."/>
            <person name="Hibbett D.S."/>
        </authorList>
    </citation>
    <scope>NUCLEOTIDE SEQUENCE [LARGE SCALE GENOMIC DNA]</scope>
    <source>
        <strain evidence="2 3">3A-2</strain>
    </source>
</reference>
<feature type="compositionally biased region" description="Polar residues" evidence="1">
    <location>
        <begin position="612"/>
        <end position="621"/>
    </location>
</feature>